<reference evidence="3" key="1">
    <citation type="submission" date="2015-09" db="EMBL/GenBank/DDBJ databases">
        <authorList>
            <consortium name="Pathogen Informatics"/>
        </authorList>
    </citation>
    <scope>NUCLEOTIDE SEQUENCE [LARGE SCALE GENOMIC DNA]</scope>
    <source>
        <strain evidence="3">Lake Konstanz</strain>
    </source>
</reference>
<dbReference type="Proteomes" id="UP000051952">
    <property type="component" value="Unassembled WGS sequence"/>
</dbReference>
<organism evidence="2 3">
    <name type="scientific">Bodo saltans</name>
    <name type="common">Flagellated protozoan</name>
    <dbReference type="NCBI Taxonomy" id="75058"/>
    <lineage>
        <taxon>Eukaryota</taxon>
        <taxon>Discoba</taxon>
        <taxon>Euglenozoa</taxon>
        <taxon>Kinetoplastea</taxon>
        <taxon>Metakinetoplastina</taxon>
        <taxon>Eubodonida</taxon>
        <taxon>Bodonidae</taxon>
        <taxon>Bodo</taxon>
    </lineage>
</organism>
<name>A0A0S4IUW6_BODSA</name>
<accession>A0A0S4IUW6</accession>
<proteinExistence type="predicted"/>
<evidence type="ECO:0000313" key="3">
    <source>
        <dbReference type="Proteomes" id="UP000051952"/>
    </source>
</evidence>
<dbReference type="AlphaFoldDB" id="A0A0S4IUW6"/>
<feature type="compositionally biased region" description="Low complexity" evidence="1">
    <location>
        <begin position="94"/>
        <end position="106"/>
    </location>
</feature>
<evidence type="ECO:0000313" key="2">
    <source>
        <dbReference type="EMBL" id="CUG00015.1"/>
    </source>
</evidence>
<dbReference type="EMBL" id="CYKH01000484">
    <property type="protein sequence ID" value="CUG00015.1"/>
    <property type="molecule type" value="Genomic_DNA"/>
</dbReference>
<dbReference type="VEuPathDB" id="TriTrypDB:BSAL_68995"/>
<feature type="compositionally biased region" description="Low complexity" evidence="1">
    <location>
        <begin position="9"/>
        <end position="25"/>
    </location>
</feature>
<feature type="region of interest" description="Disordered" evidence="1">
    <location>
        <begin position="1"/>
        <end position="150"/>
    </location>
</feature>
<keyword evidence="3" id="KW-1185">Reference proteome</keyword>
<protein>
    <submittedName>
        <fullName evidence="2">Uncharacterized protein</fullName>
    </submittedName>
</protein>
<evidence type="ECO:0000256" key="1">
    <source>
        <dbReference type="SAM" id="MobiDB-lite"/>
    </source>
</evidence>
<sequence length="150" mass="16119">MNTRSAFASNNDISTNDIISDTDTTMANPTKPFSVRPSVSMNELQMDEFKLEPGAASPEGAQSPRNEADVDASKKPSQRLLIRKYDSWSALDEGSSGSVVQSPQSPRALLVMKRMAADEKPPRPTPAPALRPNSQLPPLAPAPDSTTAQQ</sequence>
<gene>
    <name evidence="2" type="ORF">BSAL_68995</name>
</gene>